<evidence type="ECO:0000256" key="2">
    <source>
        <dbReference type="ARBA" id="ARBA00004613"/>
    </source>
</evidence>
<evidence type="ECO:0000256" key="7">
    <source>
        <dbReference type="ARBA" id="ARBA00022723"/>
    </source>
</evidence>
<dbReference type="Pfam" id="PF02244">
    <property type="entry name" value="Propep_M14"/>
    <property type="match status" value="1"/>
</dbReference>
<keyword evidence="11" id="KW-0482">Metalloprotease</keyword>
<evidence type="ECO:0000256" key="16">
    <source>
        <dbReference type="SAM" id="Phobius"/>
    </source>
</evidence>
<keyword evidence="9" id="KW-0378">Hydrolase</keyword>
<evidence type="ECO:0000256" key="9">
    <source>
        <dbReference type="ARBA" id="ARBA00022801"/>
    </source>
</evidence>
<accession>A0A1E1WDG3</accession>
<evidence type="ECO:0000256" key="15">
    <source>
        <dbReference type="PROSITE-ProRule" id="PRU01379"/>
    </source>
</evidence>
<protein>
    <recommendedName>
        <fullName evidence="14">Zinc carboxypeptidase A 1</fullName>
    </recommendedName>
</protein>
<dbReference type="InterPro" id="IPR000834">
    <property type="entry name" value="Peptidase_M14"/>
</dbReference>
<evidence type="ECO:0000256" key="13">
    <source>
        <dbReference type="ARBA" id="ARBA00057299"/>
    </source>
</evidence>
<dbReference type="Pfam" id="PF00246">
    <property type="entry name" value="Peptidase_M14"/>
    <property type="match status" value="1"/>
</dbReference>
<feature type="transmembrane region" description="Helical" evidence="16">
    <location>
        <begin position="413"/>
        <end position="438"/>
    </location>
</feature>
<keyword evidence="6" id="KW-0645">Protease</keyword>
<feature type="active site" description="Proton donor/acceptor" evidence="15">
    <location>
        <position position="376"/>
    </location>
</feature>
<dbReference type="EMBL" id="GDQN01006034">
    <property type="protein sequence ID" value="JAT85020.1"/>
    <property type="molecule type" value="Transcribed_RNA"/>
</dbReference>
<dbReference type="InterPro" id="IPR036990">
    <property type="entry name" value="M14A-like_propep"/>
</dbReference>
<dbReference type="FunFam" id="3.30.70.340:FF:000002">
    <property type="entry name" value="Carboxypeptidase A"/>
    <property type="match status" value="1"/>
</dbReference>
<dbReference type="PANTHER" id="PTHR11705:SF153">
    <property type="entry name" value="ZINC CARBOXYPEPTIDASE A 1-LIKE PROTEIN"/>
    <property type="match status" value="1"/>
</dbReference>
<dbReference type="AlphaFoldDB" id="A0A1E1WDG3"/>
<dbReference type="PROSITE" id="PS00133">
    <property type="entry name" value="CARBOXYPEPT_ZN_2"/>
    <property type="match status" value="1"/>
</dbReference>
<dbReference type="PROSITE" id="PS52035">
    <property type="entry name" value="PEPTIDASE_M14"/>
    <property type="match status" value="1"/>
</dbReference>
<feature type="domain" description="Peptidase M14" evidence="18">
    <location>
        <begin position="121"/>
        <end position="410"/>
    </location>
</feature>
<dbReference type="EMBL" id="GDQN01007227">
    <property type="protein sequence ID" value="JAT83827.1"/>
    <property type="molecule type" value="Transcribed_RNA"/>
</dbReference>
<evidence type="ECO:0000313" key="20">
    <source>
        <dbReference type="EMBL" id="JAT85020.1"/>
    </source>
</evidence>
<dbReference type="CDD" id="cd03860">
    <property type="entry name" value="M14_CP_A-B_like"/>
    <property type="match status" value="1"/>
</dbReference>
<dbReference type="Gene3D" id="3.40.630.10">
    <property type="entry name" value="Zn peptidases"/>
    <property type="match status" value="1"/>
</dbReference>
<keyword evidence="4" id="KW-0964">Secreted</keyword>
<comment type="similarity">
    <text evidence="3 15">Belongs to the peptidase M14 family.</text>
</comment>
<dbReference type="InterPro" id="IPR003146">
    <property type="entry name" value="M14A_act_pep"/>
</dbReference>
<dbReference type="PRINTS" id="PR00765">
    <property type="entry name" value="CRBOXYPTASEA"/>
</dbReference>
<evidence type="ECO:0000256" key="3">
    <source>
        <dbReference type="ARBA" id="ARBA00005988"/>
    </source>
</evidence>
<gene>
    <name evidence="19" type="ORF">g.11467</name>
    <name evidence="20" type="ORF">g.11468</name>
</gene>
<evidence type="ECO:0000313" key="19">
    <source>
        <dbReference type="EMBL" id="JAT83827.1"/>
    </source>
</evidence>
<dbReference type="SMART" id="SM00631">
    <property type="entry name" value="Zn_pept"/>
    <property type="match status" value="1"/>
</dbReference>
<dbReference type="GO" id="GO:0005615">
    <property type="term" value="C:extracellular space"/>
    <property type="evidence" value="ECO:0007669"/>
    <property type="project" value="TreeGrafter"/>
</dbReference>
<feature type="signal peptide" evidence="17">
    <location>
        <begin position="1"/>
        <end position="20"/>
    </location>
</feature>
<evidence type="ECO:0000256" key="6">
    <source>
        <dbReference type="ARBA" id="ARBA00022670"/>
    </source>
</evidence>
<keyword evidence="16" id="KW-0472">Membrane</keyword>
<keyword evidence="8 17" id="KW-0732">Signal</keyword>
<keyword evidence="10" id="KW-0862">Zinc</keyword>
<evidence type="ECO:0000256" key="10">
    <source>
        <dbReference type="ARBA" id="ARBA00022833"/>
    </source>
</evidence>
<keyword evidence="16" id="KW-1133">Transmembrane helix</keyword>
<sequence>MANRVLLSLTLFISLTSVLCEPFRFDNFSLFKVVPDDAHHIKLLQDLQNSDINYDFWTDPVPSAEFVSIMTSPMNKVALEHFLSLHGIKYEITMPNIQEAIDKETIKTYTRNNLRSMSWDAYYNLSDINIWMADMARTYPDVVTEFVAGVSYEHRQIKGLKISHGPGRKIIFVEAGMHSREWITMSTACYIINELLTSTDNDTMAAARDFDWYIIPVANPDGYVWTHTDFRMWRKNRRPFGTNFGVDLNRNWNNNWLVSGASTNPASDIYAGPGPFSEPETRSLSSFIRSVGDIDMYLSFHSFSQLLLIPFGNTTEPVGNYHDTLNIGRRAMGALSVRYGTQYVTGNIAEAIYQATGGSVDWVKEHLQVPIVYCYELRDRGQFGFLLPTDQILPNNEEAMDSVIDLIHQARRFGYLSGGSVGLQVSFILMLVGVLASLW</sequence>
<evidence type="ECO:0000256" key="4">
    <source>
        <dbReference type="ARBA" id="ARBA00022525"/>
    </source>
</evidence>
<evidence type="ECO:0000256" key="8">
    <source>
        <dbReference type="ARBA" id="ARBA00022729"/>
    </source>
</evidence>
<evidence type="ECO:0000256" key="14">
    <source>
        <dbReference type="ARBA" id="ARBA00069039"/>
    </source>
</evidence>
<evidence type="ECO:0000256" key="11">
    <source>
        <dbReference type="ARBA" id="ARBA00023049"/>
    </source>
</evidence>
<comment type="function">
    <text evidence="13">Involved in the digestion of the blood meal.</text>
</comment>
<dbReference type="SUPFAM" id="SSF53187">
    <property type="entry name" value="Zn-dependent exopeptidases"/>
    <property type="match status" value="1"/>
</dbReference>
<dbReference type="Gene3D" id="3.30.70.340">
    <property type="entry name" value="Metallocarboxypeptidase-like"/>
    <property type="match status" value="1"/>
</dbReference>
<comment type="subcellular location">
    <subcellularLocation>
        <location evidence="2">Secreted</location>
    </subcellularLocation>
</comment>
<dbReference type="SUPFAM" id="SSF54897">
    <property type="entry name" value="Protease propeptides/inhibitors"/>
    <property type="match status" value="1"/>
</dbReference>
<dbReference type="FunFam" id="3.40.630.10:FF:000040">
    <property type="entry name" value="zinc carboxypeptidase"/>
    <property type="match status" value="1"/>
</dbReference>
<dbReference type="OrthoDB" id="3626597at2759"/>
<name>A0A1E1WDG3_PECGO</name>
<evidence type="ECO:0000256" key="12">
    <source>
        <dbReference type="ARBA" id="ARBA00023157"/>
    </source>
</evidence>
<evidence type="ECO:0000256" key="1">
    <source>
        <dbReference type="ARBA" id="ARBA00001947"/>
    </source>
</evidence>
<reference evidence="20" key="1">
    <citation type="submission" date="2015-09" db="EMBL/GenBank/DDBJ databases">
        <title>De novo assembly of Pectinophora gossypiella (Pink Bollworm) gut transcriptome.</title>
        <authorList>
            <person name="Tassone E.E."/>
        </authorList>
    </citation>
    <scope>NUCLEOTIDE SEQUENCE</scope>
</reference>
<dbReference type="GO" id="GO:0008270">
    <property type="term" value="F:zinc ion binding"/>
    <property type="evidence" value="ECO:0007669"/>
    <property type="project" value="InterPro"/>
</dbReference>
<feature type="chain" id="PRO_5009115287" description="Zinc carboxypeptidase A 1" evidence="17">
    <location>
        <begin position="21"/>
        <end position="439"/>
    </location>
</feature>
<evidence type="ECO:0000256" key="5">
    <source>
        <dbReference type="ARBA" id="ARBA00022645"/>
    </source>
</evidence>
<dbReference type="PROSITE" id="PS00132">
    <property type="entry name" value="CARBOXYPEPT_ZN_1"/>
    <property type="match status" value="1"/>
</dbReference>
<dbReference type="GO" id="GO:0006508">
    <property type="term" value="P:proteolysis"/>
    <property type="evidence" value="ECO:0007669"/>
    <property type="project" value="UniProtKB-KW"/>
</dbReference>
<dbReference type="PANTHER" id="PTHR11705">
    <property type="entry name" value="PROTEASE FAMILY M14 CARBOXYPEPTIDASE A,B"/>
    <property type="match status" value="1"/>
</dbReference>
<comment type="cofactor">
    <cofactor evidence="1">
        <name>Zn(2+)</name>
        <dbReference type="ChEBI" id="CHEBI:29105"/>
    </cofactor>
</comment>
<keyword evidence="12" id="KW-1015">Disulfide bond</keyword>
<dbReference type="InterPro" id="IPR057246">
    <property type="entry name" value="CARBOXYPEPT_ZN_1"/>
</dbReference>
<keyword evidence="16" id="KW-0812">Transmembrane</keyword>
<organism evidence="20">
    <name type="scientific">Pectinophora gossypiella</name>
    <name type="common">Cotton pink bollworm</name>
    <name type="synonym">Depressaria gossypiella</name>
    <dbReference type="NCBI Taxonomy" id="13191"/>
    <lineage>
        <taxon>Eukaryota</taxon>
        <taxon>Metazoa</taxon>
        <taxon>Ecdysozoa</taxon>
        <taxon>Arthropoda</taxon>
        <taxon>Hexapoda</taxon>
        <taxon>Insecta</taxon>
        <taxon>Pterygota</taxon>
        <taxon>Neoptera</taxon>
        <taxon>Endopterygota</taxon>
        <taxon>Lepidoptera</taxon>
        <taxon>Glossata</taxon>
        <taxon>Ditrysia</taxon>
        <taxon>Gelechioidea</taxon>
        <taxon>Gelechiidae</taxon>
        <taxon>Apatetrinae</taxon>
        <taxon>Pectinophora</taxon>
    </lineage>
</organism>
<keyword evidence="7" id="KW-0479">Metal-binding</keyword>
<dbReference type="InterPro" id="IPR057247">
    <property type="entry name" value="CARBOXYPEPT_ZN_2"/>
</dbReference>
<evidence type="ECO:0000259" key="18">
    <source>
        <dbReference type="PROSITE" id="PS52035"/>
    </source>
</evidence>
<keyword evidence="5" id="KW-0121">Carboxypeptidase</keyword>
<evidence type="ECO:0000256" key="17">
    <source>
        <dbReference type="SAM" id="SignalP"/>
    </source>
</evidence>
<proteinExistence type="inferred from homology"/>
<dbReference type="GO" id="GO:0004181">
    <property type="term" value="F:metallocarboxypeptidase activity"/>
    <property type="evidence" value="ECO:0007669"/>
    <property type="project" value="InterPro"/>
</dbReference>